<dbReference type="EMBL" id="WHYR01000106">
    <property type="protein sequence ID" value="MQL54014.1"/>
    <property type="molecule type" value="Genomic_DNA"/>
</dbReference>
<accession>A0A6N7IVB1</accession>
<protein>
    <submittedName>
        <fullName evidence="1">Transposase</fullName>
    </submittedName>
</protein>
<feature type="non-terminal residue" evidence="1">
    <location>
        <position position="1"/>
    </location>
</feature>
<name>A0A6N7IVB1_9FIRM</name>
<evidence type="ECO:0000313" key="1">
    <source>
        <dbReference type="EMBL" id="MQL54014.1"/>
    </source>
</evidence>
<keyword evidence="2" id="KW-1185">Reference proteome</keyword>
<dbReference type="Proteomes" id="UP000441717">
    <property type="component" value="Unassembled WGS sequence"/>
</dbReference>
<gene>
    <name evidence="1" type="ORF">GFC01_17495</name>
</gene>
<reference evidence="1 2" key="1">
    <citation type="submission" date="2019-10" db="EMBL/GenBank/DDBJ databases">
        <title>Comparative genomics of sulfur disproportionating microorganisms.</title>
        <authorList>
            <person name="Ward L.M."/>
            <person name="Bertran E."/>
            <person name="Johnston D."/>
        </authorList>
    </citation>
    <scope>NUCLEOTIDE SEQUENCE [LARGE SCALE GENOMIC DNA]</scope>
    <source>
        <strain evidence="1 2">DSM 14055</strain>
    </source>
</reference>
<comment type="caution">
    <text evidence="1">The sequence shown here is derived from an EMBL/GenBank/DDBJ whole genome shotgun (WGS) entry which is preliminary data.</text>
</comment>
<evidence type="ECO:0000313" key="2">
    <source>
        <dbReference type="Proteomes" id="UP000441717"/>
    </source>
</evidence>
<sequence length="105" mass="11456">LAMITPETLIVGVDVAKRTHYAQMINFRGEGLHKPFPFQNTRSGIDDLVLKIRTIQFKNGLSNVLVAIGAYRPLLASLSLCFKNARDYGSPGQPAPCQKGQGTGR</sequence>
<dbReference type="OrthoDB" id="9811278at2"/>
<proteinExistence type="predicted"/>
<dbReference type="AlphaFoldDB" id="A0A6N7IVB1"/>
<organism evidence="1 2">
    <name type="scientific">Desulfofundulus thermobenzoicus</name>
    <dbReference type="NCBI Taxonomy" id="29376"/>
    <lineage>
        <taxon>Bacteria</taxon>
        <taxon>Bacillati</taxon>
        <taxon>Bacillota</taxon>
        <taxon>Clostridia</taxon>
        <taxon>Eubacteriales</taxon>
        <taxon>Peptococcaceae</taxon>
        <taxon>Desulfofundulus</taxon>
    </lineage>
</organism>